<dbReference type="EMBL" id="JBJQND010000002">
    <property type="protein sequence ID" value="KAL3886553.1"/>
    <property type="molecule type" value="Genomic_DNA"/>
</dbReference>
<evidence type="ECO:0000256" key="1">
    <source>
        <dbReference type="ARBA" id="ARBA00022729"/>
    </source>
</evidence>
<dbReference type="InterPro" id="IPR013783">
    <property type="entry name" value="Ig-like_fold"/>
</dbReference>
<keyword evidence="2" id="KW-1015">Disulfide bond</keyword>
<protein>
    <recommendedName>
        <fullName evidence="5">Ig-like domain-containing protein</fullName>
    </recommendedName>
</protein>
<dbReference type="Pfam" id="PF13927">
    <property type="entry name" value="Ig_3"/>
    <property type="match status" value="1"/>
</dbReference>
<keyword evidence="3" id="KW-0325">Glycoprotein</keyword>
<comment type="caution">
    <text evidence="6">The sequence shown here is derived from an EMBL/GenBank/DDBJ whole genome shotgun (WGS) entry which is preliminary data.</text>
</comment>
<dbReference type="InterPro" id="IPR007110">
    <property type="entry name" value="Ig-like_dom"/>
</dbReference>
<dbReference type="SUPFAM" id="SSF48726">
    <property type="entry name" value="Immunoglobulin"/>
    <property type="match status" value="1"/>
</dbReference>
<keyword evidence="7" id="KW-1185">Reference proteome</keyword>
<feature type="domain" description="Ig-like" evidence="5">
    <location>
        <begin position="2"/>
        <end position="85"/>
    </location>
</feature>
<dbReference type="InterPro" id="IPR052598">
    <property type="entry name" value="IgSF_CEA-related"/>
</dbReference>
<dbReference type="PANTHER" id="PTHR44337:SF8">
    <property type="entry name" value="IMMUNOGLOBULIN SUBTYPE DOMAIN-CONTAINING PROTEIN"/>
    <property type="match status" value="1"/>
</dbReference>
<dbReference type="Gene3D" id="2.60.40.10">
    <property type="entry name" value="Immunoglobulins"/>
    <property type="match status" value="1"/>
</dbReference>
<dbReference type="Proteomes" id="UP001634394">
    <property type="component" value="Unassembled WGS sequence"/>
</dbReference>
<dbReference type="AlphaFoldDB" id="A0ABD3XNG5"/>
<evidence type="ECO:0000259" key="5">
    <source>
        <dbReference type="PROSITE" id="PS50835"/>
    </source>
</evidence>
<keyword evidence="1" id="KW-0732">Signal</keyword>
<evidence type="ECO:0000313" key="7">
    <source>
        <dbReference type="Proteomes" id="UP001634394"/>
    </source>
</evidence>
<gene>
    <name evidence="6" type="ORF">ACJMK2_026538</name>
</gene>
<dbReference type="PANTHER" id="PTHR44337">
    <property type="entry name" value="CARCINOEMBRYONIC ANTIGEN-RELATED CELL ADHESION MOLECULE 8"/>
    <property type="match status" value="1"/>
</dbReference>
<organism evidence="6 7">
    <name type="scientific">Sinanodonta woodiana</name>
    <name type="common">Chinese pond mussel</name>
    <name type="synonym">Anodonta woodiana</name>
    <dbReference type="NCBI Taxonomy" id="1069815"/>
    <lineage>
        <taxon>Eukaryota</taxon>
        <taxon>Metazoa</taxon>
        <taxon>Spiralia</taxon>
        <taxon>Lophotrochozoa</taxon>
        <taxon>Mollusca</taxon>
        <taxon>Bivalvia</taxon>
        <taxon>Autobranchia</taxon>
        <taxon>Heteroconchia</taxon>
        <taxon>Palaeoheterodonta</taxon>
        <taxon>Unionida</taxon>
        <taxon>Unionoidea</taxon>
        <taxon>Unionidae</taxon>
        <taxon>Unioninae</taxon>
        <taxon>Sinanodonta</taxon>
    </lineage>
</organism>
<name>A0ABD3XNG5_SINWO</name>
<evidence type="ECO:0000256" key="4">
    <source>
        <dbReference type="ARBA" id="ARBA00023319"/>
    </source>
</evidence>
<dbReference type="PROSITE" id="PS50835">
    <property type="entry name" value="IG_LIKE"/>
    <property type="match status" value="1"/>
</dbReference>
<evidence type="ECO:0000256" key="2">
    <source>
        <dbReference type="ARBA" id="ARBA00023157"/>
    </source>
</evidence>
<feature type="non-terminal residue" evidence="6">
    <location>
        <position position="88"/>
    </location>
</feature>
<evidence type="ECO:0000256" key="3">
    <source>
        <dbReference type="ARBA" id="ARBA00023180"/>
    </source>
</evidence>
<proteinExistence type="predicted"/>
<accession>A0ABD3XNG5</accession>
<sequence>VPRIYLIGSDPVFPVYSEGLVQLMLTCNADSNPSPNYVWTLPDGTISTGYQLRLTSLTTNHTGRYTCMAYTGWGGHTYTTNRSIYITV</sequence>
<evidence type="ECO:0000313" key="6">
    <source>
        <dbReference type="EMBL" id="KAL3886553.1"/>
    </source>
</evidence>
<reference evidence="6 7" key="1">
    <citation type="submission" date="2024-11" db="EMBL/GenBank/DDBJ databases">
        <title>Chromosome-level genome assembly of the freshwater bivalve Anodonta woodiana.</title>
        <authorList>
            <person name="Chen X."/>
        </authorList>
    </citation>
    <scope>NUCLEOTIDE SEQUENCE [LARGE SCALE GENOMIC DNA]</scope>
    <source>
        <strain evidence="6">MN2024</strain>
        <tissue evidence="6">Gills</tissue>
    </source>
</reference>
<dbReference type="InterPro" id="IPR036179">
    <property type="entry name" value="Ig-like_dom_sf"/>
</dbReference>
<feature type="non-terminal residue" evidence="6">
    <location>
        <position position="1"/>
    </location>
</feature>
<keyword evidence="4" id="KW-0393">Immunoglobulin domain</keyword>